<dbReference type="InterPro" id="IPR001792">
    <property type="entry name" value="Acylphosphatase-like_dom"/>
</dbReference>
<dbReference type="KEGG" id="mmes:MMSR116_13940"/>
<feature type="region of interest" description="Disordered" evidence="6">
    <location>
        <begin position="64"/>
        <end position="94"/>
    </location>
</feature>
<evidence type="ECO:0000256" key="6">
    <source>
        <dbReference type="SAM" id="MobiDB-lite"/>
    </source>
</evidence>
<dbReference type="AlphaFoldDB" id="A0A6B9FJT9"/>
<evidence type="ECO:0000313" key="8">
    <source>
        <dbReference type="EMBL" id="QGY02861.1"/>
    </source>
</evidence>
<evidence type="ECO:0000256" key="2">
    <source>
        <dbReference type="ARBA" id="ARBA00012150"/>
    </source>
</evidence>
<dbReference type="InterPro" id="IPR017968">
    <property type="entry name" value="Acylphosphatase_CS"/>
</dbReference>
<dbReference type="OrthoDB" id="5295388at2"/>
<organism evidence="8 9">
    <name type="scientific">Methylobacterium mesophilicum SR1.6/6</name>
    <dbReference type="NCBI Taxonomy" id="908290"/>
    <lineage>
        <taxon>Bacteria</taxon>
        <taxon>Pseudomonadati</taxon>
        <taxon>Pseudomonadota</taxon>
        <taxon>Alphaproteobacteria</taxon>
        <taxon>Hyphomicrobiales</taxon>
        <taxon>Methylobacteriaceae</taxon>
        <taxon>Methylobacterium</taxon>
    </lineage>
</organism>
<protein>
    <recommendedName>
        <fullName evidence="2 4">acylphosphatase</fullName>
        <ecNumber evidence="2 4">3.6.1.7</ecNumber>
    </recommendedName>
</protein>
<feature type="active site" evidence="4">
    <location>
        <position position="39"/>
    </location>
</feature>
<dbReference type="PANTHER" id="PTHR47268:SF4">
    <property type="entry name" value="ACYLPHOSPHATASE"/>
    <property type="match status" value="1"/>
</dbReference>
<dbReference type="Gene3D" id="3.30.70.100">
    <property type="match status" value="1"/>
</dbReference>
<dbReference type="GO" id="GO:0003998">
    <property type="term" value="F:acylphosphatase activity"/>
    <property type="evidence" value="ECO:0007669"/>
    <property type="project" value="UniProtKB-EC"/>
</dbReference>
<dbReference type="PANTHER" id="PTHR47268">
    <property type="entry name" value="ACYLPHOSPHATASE"/>
    <property type="match status" value="1"/>
</dbReference>
<name>A0A6B9FJT9_9HYPH</name>
<evidence type="ECO:0000256" key="5">
    <source>
        <dbReference type="RuleBase" id="RU004168"/>
    </source>
</evidence>
<dbReference type="PROSITE" id="PS51160">
    <property type="entry name" value="ACYLPHOSPHATASE_3"/>
    <property type="match status" value="1"/>
</dbReference>
<dbReference type="EC" id="3.6.1.7" evidence="2 4"/>
<dbReference type="EMBL" id="CP043538">
    <property type="protein sequence ID" value="QGY02861.1"/>
    <property type="molecule type" value="Genomic_DNA"/>
</dbReference>
<dbReference type="Proteomes" id="UP000012488">
    <property type="component" value="Chromosome"/>
</dbReference>
<dbReference type="RefSeq" id="WP_010682556.1">
    <property type="nucleotide sequence ID" value="NZ_CP043538.1"/>
</dbReference>
<dbReference type="InterPro" id="IPR036046">
    <property type="entry name" value="Acylphosphatase-like_dom_sf"/>
</dbReference>
<sequence length="94" mass="10294">MSDTRTVSVIIRGRVQGVSYRVWTQSEALARGLRGFVRNRDDGSVEAQFSGSPDAVAQMEDLCRSGPPGARVSDVEIRERSDVTPPEGFEILRG</sequence>
<proteinExistence type="inferred from homology"/>
<gene>
    <name evidence="8" type="ORF">MMSR116_13940</name>
</gene>
<comment type="catalytic activity">
    <reaction evidence="3 4">
        <text>an acyl phosphate + H2O = a carboxylate + phosphate + H(+)</text>
        <dbReference type="Rhea" id="RHEA:14965"/>
        <dbReference type="ChEBI" id="CHEBI:15377"/>
        <dbReference type="ChEBI" id="CHEBI:15378"/>
        <dbReference type="ChEBI" id="CHEBI:29067"/>
        <dbReference type="ChEBI" id="CHEBI:43474"/>
        <dbReference type="ChEBI" id="CHEBI:59918"/>
        <dbReference type="EC" id="3.6.1.7"/>
    </reaction>
</comment>
<evidence type="ECO:0000256" key="3">
    <source>
        <dbReference type="ARBA" id="ARBA00047645"/>
    </source>
</evidence>
<feature type="active site" evidence="4">
    <location>
        <position position="21"/>
    </location>
</feature>
<comment type="similarity">
    <text evidence="1 5">Belongs to the acylphosphatase family.</text>
</comment>
<dbReference type="PROSITE" id="PS00151">
    <property type="entry name" value="ACYLPHOSPHATASE_2"/>
    <property type="match status" value="1"/>
</dbReference>
<dbReference type="PRINTS" id="PR00112">
    <property type="entry name" value="ACYLPHPHTASE"/>
</dbReference>
<evidence type="ECO:0000259" key="7">
    <source>
        <dbReference type="PROSITE" id="PS51160"/>
    </source>
</evidence>
<accession>A0A6B9FJT9</accession>
<evidence type="ECO:0000256" key="4">
    <source>
        <dbReference type="PROSITE-ProRule" id="PRU00520"/>
    </source>
</evidence>
<feature type="compositionally biased region" description="Basic and acidic residues" evidence="6">
    <location>
        <begin position="73"/>
        <end position="82"/>
    </location>
</feature>
<evidence type="ECO:0000256" key="1">
    <source>
        <dbReference type="ARBA" id="ARBA00005614"/>
    </source>
</evidence>
<dbReference type="InterPro" id="IPR020456">
    <property type="entry name" value="Acylphosphatase"/>
</dbReference>
<reference evidence="8 9" key="1">
    <citation type="journal article" date="2012" name="Genet. Mol. Biol.">
        <title>Analysis of 16S rRNA and mxaF genes revealing insights into Methylobacterium niche-specific plant association.</title>
        <authorList>
            <person name="Dourado M.N."/>
            <person name="Andreote F.D."/>
            <person name="Dini-Andreote F."/>
            <person name="Conti R."/>
            <person name="Araujo J.M."/>
            <person name="Araujo W.L."/>
        </authorList>
    </citation>
    <scope>NUCLEOTIDE SEQUENCE [LARGE SCALE GENOMIC DNA]</scope>
    <source>
        <strain evidence="8 9">SR1.6/6</strain>
    </source>
</reference>
<reference evidence="8 9" key="2">
    <citation type="journal article" date="2013" name="Genome Announc.">
        <title>Draft Genome Sequence of Methylobacterium mesophilicum Strain SR1.6/6, Isolated from Citrus sinensis.</title>
        <authorList>
            <person name="Marinho Almeida D."/>
            <person name="Dini-Andreote F."/>
            <person name="Camargo Neves A.A."/>
            <person name="Juca Ramos R.T."/>
            <person name="Andreote F.D."/>
            <person name="Carneiro A.R."/>
            <person name="Oliveira de Souza Lima A."/>
            <person name="Caracciolo Gomes de Sa P.H."/>
            <person name="Ribeiro Barbosa M.S."/>
            <person name="Araujo W.L."/>
            <person name="Silva A."/>
        </authorList>
    </citation>
    <scope>NUCLEOTIDE SEQUENCE [LARGE SCALE GENOMIC DNA]</scope>
    <source>
        <strain evidence="8 9">SR1.6/6</strain>
    </source>
</reference>
<keyword evidence="4" id="KW-0378">Hydrolase</keyword>
<evidence type="ECO:0000313" key="9">
    <source>
        <dbReference type="Proteomes" id="UP000012488"/>
    </source>
</evidence>
<dbReference type="SUPFAM" id="SSF54975">
    <property type="entry name" value="Acylphosphatase/BLUF domain-like"/>
    <property type="match status" value="1"/>
</dbReference>
<dbReference type="Pfam" id="PF00708">
    <property type="entry name" value="Acylphosphatase"/>
    <property type="match status" value="1"/>
</dbReference>
<feature type="domain" description="Acylphosphatase-like" evidence="7">
    <location>
        <begin position="6"/>
        <end position="93"/>
    </location>
</feature>